<feature type="non-terminal residue" evidence="5">
    <location>
        <position position="1"/>
    </location>
</feature>
<keyword evidence="6" id="KW-1185">Reference proteome</keyword>
<dbReference type="InterPro" id="IPR029028">
    <property type="entry name" value="Alpha/beta_knot_MTases"/>
</dbReference>
<dbReference type="Pfam" id="PF00588">
    <property type="entry name" value="SpoU_methylase"/>
    <property type="match status" value="1"/>
</dbReference>
<protein>
    <submittedName>
        <fullName evidence="5">RNA methyltransferase</fullName>
    </submittedName>
</protein>
<dbReference type="SUPFAM" id="SSF75217">
    <property type="entry name" value="alpha/beta knot"/>
    <property type="match status" value="1"/>
</dbReference>
<evidence type="ECO:0000259" key="4">
    <source>
        <dbReference type="Pfam" id="PF00588"/>
    </source>
</evidence>
<dbReference type="GO" id="GO:0008168">
    <property type="term" value="F:methyltransferase activity"/>
    <property type="evidence" value="ECO:0007669"/>
    <property type="project" value="UniProtKB-KW"/>
</dbReference>
<dbReference type="Gene3D" id="3.40.1280.10">
    <property type="match status" value="1"/>
</dbReference>
<keyword evidence="1 5" id="KW-0489">Methyltransferase</keyword>
<comment type="caution">
    <text evidence="5">The sequence shown here is derived from an EMBL/GenBank/DDBJ whole genome shotgun (WGS) entry which is preliminary data.</text>
</comment>
<feature type="compositionally biased region" description="Pro residues" evidence="3">
    <location>
        <begin position="7"/>
        <end position="17"/>
    </location>
</feature>
<dbReference type="InterPro" id="IPR029026">
    <property type="entry name" value="tRNA_m1G_MTases_N"/>
</dbReference>
<name>A0ABR8Z602_9MICO</name>
<dbReference type="GO" id="GO:0032259">
    <property type="term" value="P:methylation"/>
    <property type="evidence" value="ECO:0007669"/>
    <property type="project" value="UniProtKB-KW"/>
</dbReference>
<proteinExistence type="predicted"/>
<feature type="region of interest" description="Disordered" evidence="3">
    <location>
        <begin position="1"/>
        <end position="49"/>
    </location>
</feature>
<keyword evidence="2" id="KW-0808">Transferase</keyword>
<feature type="domain" description="tRNA/rRNA methyltransferase SpoU type" evidence="4">
    <location>
        <begin position="52"/>
        <end position="102"/>
    </location>
</feature>
<dbReference type="EMBL" id="JACSPO010000017">
    <property type="protein sequence ID" value="MBD8063772.1"/>
    <property type="molecule type" value="Genomic_DNA"/>
</dbReference>
<dbReference type="PANTHER" id="PTHR43191:SF2">
    <property type="entry name" value="RRNA METHYLTRANSFERASE 3, MITOCHONDRIAL"/>
    <property type="match status" value="1"/>
</dbReference>
<dbReference type="InterPro" id="IPR051259">
    <property type="entry name" value="rRNA_Methyltransferase"/>
</dbReference>
<dbReference type="PANTHER" id="PTHR43191">
    <property type="entry name" value="RRNA METHYLTRANSFERASE 3"/>
    <property type="match status" value="1"/>
</dbReference>
<sequence>LPADSRIPPPTGVPAPSLPADSRISPATGVPDPALAADSRISPATGVPAMPDLRRPTAWLFGNEAHGLRPEERELADAVVGVPIHGLAESLNVATAATLCLYASARAQRR</sequence>
<evidence type="ECO:0000256" key="2">
    <source>
        <dbReference type="ARBA" id="ARBA00022679"/>
    </source>
</evidence>
<dbReference type="Proteomes" id="UP000661894">
    <property type="component" value="Unassembled WGS sequence"/>
</dbReference>
<reference evidence="5 6" key="1">
    <citation type="submission" date="2020-08" db="EMBL/GenBank/DDBJ databases">
        <title>A Genomic Blueprint of the Chicken Gut Microbiome.</title>
        <authorList>
            <person name="Gilroy R."/>
            <person name="Ravi A."/>
            <person name="Getino M."/>
            <person name="Pursley I."/>
            <person name="Horton D.L."/>
            <person name="Alikhan N.-F."/>
            <person name="Baker D."/>
            <person name="Gharbi K."/>
            <person name="Hall N."/>
            <person name="Watson M."/>
            <person name="Adriaenssens E.M."/>
            <person name="Foster-Nyarko E."/>
            <person name="Jarju S."/>
            <person name="Secka A."/>
            <person name="Antonio M."/>
            <person name="Oren A."/>
            <person name="Chaudhuri R."/>
            <person name="La Ragione R.M."/>
            <person name="Hildebrand F."/>
            <person name="Pallen M.J."/>
        </authorList>
    </citation>
    <scope>NUCLEOTIDE SEQUENCE [LARGE SCALE GENOMIC DNA]</scope>
    <source>
        <strain evidence="5 6">Sa1BUA1</strain>
    </source>
</reference>
<evidence type="ECO:0000256" key="3">
    <source>
        <dbReference type="SAM" id="MobiDB-lite"/>
    </source>
</evidence>
<accession>A0ABR8Z602</accession>
<gene>
    <name evidence="5" type="ORF">H9624_15750</name>
</gene>
<evidence type="ECO:0000256" key="1">
    <source>
        <dbReference type="ARBA" id="ARBA00022603"/>
    </source>
</evidence>
<dbReference type="InterPro" id="IPR001537">
    <property type="entry name" value="SpoU_MeTrfase"/>
</dbReference>
<evidence type="ECO:0000313" key="6">
    <source>
        <dbReference type="Proteomes" id="UP000661894"/>
    </source>
</evidence>
<organism evidence="5 6">
    <name type="scientific">Oceanitalea stevensii</name>
    <dbReference type="NCBI Taxonomy" id="2763072"/>
    <lineage>
        <taxon>Bacteria</taxon>
        <taxon>Bacillati</taxon>
        <taxon>Actinomycetota</taxon>
        <taxon>Actinomycetes</taxon>
        <taxon>Micrococcales</taxon>
        <taxon>Bogoriellaceae</taxon>
        <taxon>Georgenia</taxon>
    </lineage>
</organism>
<evidence type="ECO:0000313" key="5">
    <source>
        <dbReference type="EMBL" id="MBD8063772.1"/>
    </source>
</evidence>